<name>A0A9Q3HA53_9BASI</name>
<dbReference type="EMBL" id="AVOT02013036">
    <property type="protein sequence ID" value="MBW0495324.1"/>
    <property type="molecule type" value="Genomic_DNA"/>
</dbReference>
<sequence length="130" mass="14948">MSIQHKSSNVSNEYVTHCKSPYPHHSHFWVITYRGARQQFGILIFVLWMTPSPLPDHLTPLPCLLSHMNWLLHHLLIISSSSQDMLPLLPLPLQNNPSLRFHTPTTPSQFPPMLPPHICPHPSLRFRTPA</sequence>
<proteinExistence type="predicted"/>
<organism evidence="1 2">
    <name type="scientific">Austropuccinia psidii MF-1</name>
    <dbReference type="NCBI Taxonomy" id="1389203"/>
    <lineage>
        <taxon>Eukaryota</taxon>
        <taxon>Fungi</taxon>
        <taxon>Dikarya</taxon>
        <taxon>Basidiomycota</taxon>
        <taxon>Pucciniomycotina</taxon>
        <taxon>Pucciniomycetes</taxon>
        <taxon>Pucciniales</taxon>
        <taxon>Sphaerophragmiaceae</taxon>
        <taxon>Austropuccinia</taxon>
    </lineage>
</organism>
<protein>
    <submittedName>
        <fullName evidence="1">Uncharacterized protein</fullName>
    </submittedName>
</protein>
<evidence type="ECO:0000313" key="1">
    <source>
        <dbReference type="EMBL" id="MBW0495324.1"/>
    </source>
</evidence>
<dbReference type="AlphaFoldDB" id="A0A9Q3HA53"/>
<keyword evidence="2" id="KW-1185">Reference proteome</keyword>
<evidence type="ECO:0000313" key="2">
    <source>
        <dbReference type="Proteomes" id="UP000765509"/>
    </source>
</evidence>
<comment type="caution">
    <text evidence="1">The sequence shown here is derived from an EMBL/GenBank/DDBJ whole genome shotgun (WGS) entry which is preliminary data.</text>
</comment>
<reference evidence="1" key="1">
    <citation type="submission" date="2021-03" db="EMBL/GenBank/DDBJ databases">
        <title>Draft genome sequence of rust myrtle Austropuccinia psidii MF-1, a brazilian biotype.</title>
        <authorList>
            <person name="Quecine M.C."/>
            <person name="Pachon D.M.R."/>
            <person name="Bonatelli M.L."/>
            <person name="Correr F.H."/>
            <person name="Franceschini L.M."/>
            <person name="Leite T.F."/>
            <person name="Margarido G.R.A."/>
            <person name="Almeida C.A."/>
            <person name="Ferrarezi J.A."/>
            <person name="Labate C.A."/>
        </authorList>
    </citation>
    <scope>NUCLEOTIDE SEQUENCE</scope>
    <source>
        <strain evidence="1">MF-1</strain>
    </source>
</reference>
<accession>A0A9Q3HA53</accession>
<gene>
    <name evidence="1" type="ORF">O181_035039</name>
</gene>
<dbReference type="Proteomes" id="UP000765509">
    <property type="component" value="Unassembled WGS sequence"/>
</dbReference>